<gene>
    <name evidence="3" type="primary">TMEM212</name>
</gene>
<sequence>MAVLCPGWALVVLGTLSVASGVVAFFPGLSLQLQAYVAWSCRVACPVWAGLLAVCAGAVTVRSGLRKRTRSLAEASCALCVLSAAASVPHLSLALSSLLMGPLCRYSHAGVAGTAYLGQAVRWPYPYALWQETRTFCVEPLGAEWQHLALQVLDVALSSSELALAITAGVSQGRRLVASRVPQPLQSLSV</sequence>
<keyword evidence="1" id="KW-0472">Membrane</keyword>
<accession>A0AAJ7UDK4</accession>
<organism evidence="2 3">
    <name type="scientific">Petromyzon marinus</name>
    <name type="common">Sea lamprey</name>
    <dbReference type="NCBI Taxonomy" id="7757"/>
    <lineage>
        <taxon>Eukaryota</taxon>
        <taxon>Metazoa</taxon>
        <taxon>Chordata</taxon>
        <taxon>Craniata</taxon>
        <taxon>Vertebrata</taxon>
        <taxon>Cyclostomata</taxon>
        <taxon>Hyperoartia</taxon>
        <taxon>Petromyzontiformes</taxon>
        <taxon>Petromyzontidae</taxon>
        <taxon>Petromyzon</taxon>
    </lineage>
</organism>
<keyword evidence="1 3" id="KW-0812">Transmembrane</keyword>
<dbReference type="RefSeq" id="XP_032834400.1">
    <property type="nucleotide sequence ID" value="XM_032978509.1"/>
</dbReference>
<keyword evidence="1" id="KW-1133">Transmembrane helix</keyword>
<reference evidence="3" key="1">
    <citation type="submission" date="2025-08" db="UniProtKB">
        <authorList>
            <consortium name="RefSeq"/>
        </authorList>
    </citation>
    <scope>IDENTIFICATION</scope>
    <source>
        <tissue evidence="3">Sperm</tissue>
    </source>
</reference>
<protein>
    <submittedName>
        <fullName evidence="3">Transmembrane protein 212</fullName>
    </submittedName>
</protein>
<evidence type="ECO:0000313" key="3">
    <source>
        <dbReference type="RefSeq" id="XP_032834400.1"/>
    </source>
</evidence>
<dbReference type="KEGG" id="pmrn:116956733"/>
<name>A0AAJ7UDK4_PETMA</name>
<feature type="transmembrane region" description="Helical" evidence="1">
    <location>
        <begin position="37"/>
        <end position="61"/>
    </location>
</feature>
<dbReference type="AlphaFoldDB" id="A0AAJ7UDK4"/>
<keyword evidence="2" id="KW-1185">Reference proteome</keyword>
<dbReference type="CTD" id="389177"/>
<dbReference type="Proteomes" id="UP001318040">
    <property type="component" value="Chromosome 67"/>
</dbReference>
<evidence type="ECO:0000256" key="1">
    <source>
        <dbReference type="SAM" id="Phobius"/>
    </source>
</evidence>
<proteinExistence type="predicted"/>
<dbReference type="GO" id="GO:0016020">
    <property type="term" value="C:membrane"/>
    <property type="evidence" value="ECO:0007669"/>
    <property type="project" value="UniProtKB-SubCell"/>
</dbReference>
<evidence type="ECO:0000313" key="2">
    <source>
        <dbReference type="Proteomes" id="UP001318040"/>
    </source>
</evidence>